<dbReference type="PANTHER" id="PTHR24567">
    <property type="entry name" value="CRP FAMILY TRANSCRIPTIONAL REGULATORY PROTEIN"/>
    <property type="match status" value="1"/>
</dbReference>
<keyword evidence="1" id="KW-0802">TPR repeat</keyword>
<dbReference type="SUPFAM" id="SSF48452">
    <property type="entry name" value="TPR-like"/>
    <property type="match status" value="1"/>
</dbReference>
<gene>
    <name evidence="3" type="ordered locus">TREPR_3814</name>
</gene>
<evidence type="ECO:0000256" key="1">
    <source>
        <dbReference type="PROSITE-ProRule" id="PRU00339"/>
    </source>
</evidence>
<reference evidence="3 4" key="2">
    <citation type="journal article" date="2011" name="ISME J.">
        <title>RNA-seq reveals cooperative metabolic interactions between two termite-gut spirochete species in co-culture.</title>
        <authorList>
            <person name="Rosenthal A.Z."/>
            <person name="Matson E.G."/>
            <person name="Eldar A."/>
            <person name="Leadbetter J.R."/>
        </authorList>
    </citation>
    <scope>NUCLEOTIDE SEQUENCE [LARGE SCALE GENOMIC DNA]</scope>
    <source>
        <strain evidence="4">ATCC BAA-887 / DSM 12427 / ZAS-2</strain>
    </source>
</reference>
<dbReference type="STRING" id="545694.TREPR_3814"/>
<keyword evidence="4" id="KW-1185">Reference proteome</keyword>
<dbReference type="InterPro" id="IPR000595">
    <property type="entry name" value="cNMP-bd_dom"/>
</dbReference>
<feature type="domain" description="Cyclic nucleotide-binding" evidence="2">
    <location>
        <begin position="22"/>
        <end position="107"/>
    </location>
</feature>
<dbReference type="PANTHER" id="PTHR24567:SF74">
    <property type="entry name" value="HTH-TYPE TRANSCRIPTIONAL REGULATOR ARCR"/>
    <property type="match status" value="1"/>
</dbReference>
<dbReference type="eggNOG" id="COG1729">
    <property type="taxonomic scope" value="Bacteria"/>
</dbReference>
<dbReference type="InterPro" id="IPR019734">
    <property type="entry name" value="TPR_rpt"/>
</dbReference>
<dbReference type="CDD" id="cd00038">
    <property type="entry name" value="CAP_ED"/>
    <property type="match status" value="1"/>
</dbReference>
<feature type="repeat" description="TPR" evidence="1">
    <location>
        <begin position="282"/>
        <end position="315"/>
    </location>
</feature>
<evidence type="ECO:0000313" key="3">
    <source>
        <dbReference type="EMBL" id="AEF85797.1"/>
    </source>
</evidence>
<evidence type="ECO:0000259" key="2">
    <source>
        <dbReference type="PROSITE" id="PS50042"/>
    </source>
</evidence>
<organism evidence="3 4">
    <name type="scientific">Treponema primitia (strain ATCC BAA-887 / DSM 12427 / ZAS-2)</name>
    <dbReference type="NCBI Taxonomy" id="545694"/>
    <lineage>
        <taxon>Bacteria</taxon>
        <taxon>Pseudomonadati</taxon>
        <taxon>Spirochaetota</taxon>
        <taxon>Spirochaetia</taxon>
        <taxon>Spirochaetales</taxon>
        <taxon>Treponemataceae</taxon>
        <taxon>Treponema</taxon>
    </lineage>
</organism>
<sequence length="333" mass="37676">MPKTLQYRDGAVIYFAGETNSEKIYLLQSGKVNLSYQDIENGENILDSVQKGEFFGVKSALGKYPREENAIAYQETTVMAFVVSEFEQLASSNTRIIMKMLKVFSNQQRRVHQQIANIMEKEGYNPENPEQSLYNVGEYYLKNKRFSQAKYIFGRYLTYYPSGKNAAKAAQNMQVTENSGQEAMPPPPPIRRKSSIGQAVAGENSSATAKAYYDAVSFISQGKFQQAFVALNQIVDAKEDLEYMAKSTYEIGRCLFMMNKFDECIQHFTIMITSYPKHPNLGDALYFIGQSHENRGMKDMAIVFYKKILSMIPDQEEPVHQKAKKALSSLGGA</sequence>
<dbReference type="GO" id="GO:0005829">
    <property type="term" value="C:cytosol"/>
    <property type="evidence" value="ECO:0007669"/>
    <property type="project" value="TreeGrafter"/>
</dbReference>
<dbReference type="AlphaFoldDB" id="F5YPM8"/>
<dbReference type="Pfam" id="PF13181">
    <property type="entry name" value="TPR_8"/>
    <property type="match status" value="1"/>
</dbReference>
<dbReference type="Pfam" id="PF00027">
    <property type="entry name" value="cNMP_binding"/>
    <property type="match status" value="1"/>
</dbReference>
<dbReference type="Gene3D" id="1.25.40.10">
    <property type="entry name" value="Tetratricopeptide repeat domain"/>
    <property type="match status" value="2"/>
</dbReference>
<dbReference type="InterPro" id="IPR011990">
    <property type="entry name" value="TPR-like_helical_dom_sf"/>
</dbReference>
<proteinExistence type="predicted"/>
<dbReference type="RefSeq" id="WP_015706521.1">
    <property type="nucleotide sequence ID" value="NC_015578.1"/>
</dbReference>
<dbReference type="OrthoDB" id="335400at2"/>
<accession>F5YPM8</accession>
<dbReference type="InterPro" id="IPR050397">
    <property type="entry name" value="Env_Response_Regulators"/>
</dbReference>
<dbReference type="eggNOG" id="COG0664">
    <property type="taxonomic scope" value="Bacteria"/>
</dbReference>
<dbReference type="Gene3D" id="2.60.120.10">
    <property type="entry name" value="Jelly Rolls"/>
    <property type="match status" value="1"/>
</dbReference>
<dbReference type="Proteomes" id="UP000009223">
    <property type="component" value="Chromosome"/>
</dbReference>
<protein>
    <submittedName>
        <fullName evidence="3">Putative cyclic nucleotide-binding protein</fullName>
    </submittedName>
</protein>
<dbReference type="KEGG" id="tpi:TREPR_3814"/>
<evidence type="ECO:0000313" key="4">
    <source>
        <dbReference type="Proteomes" id="UP000009223"/>
    </source>
</evidence>
<dbReference type="InterPro" id="IPR014710">
    <property type="entry name" value="RmlC-like_jellyroll"/>
</dbReference>
<dbReference type="Pfam" id="PF13174">
    <property type="entry name" value="TPR_6"/>
    <property type="match status" value="2"/>
</dbReference>
<dbReference type="EMBL" id="CP001843">
    <property type="protein sequence ID" value="AEF85797.1"/>
    <property type="molecule type" value="Genomic_DNA"/>
</dbReference>
<dbReference type="SMART" id="SM00028">
    <property type="entry name" value="TPR"/>
    <property type="match status" value="4"/>
</dbReference>
<dbReference type="SUPFAM" id="SSF51206">
    <property type="entry name" value="cAMP-binding domain-like"/>
    <property type="match status" value="1"/>
</dbReference>
<name>F5YPM8_TREPZ</name>
<dbReference type="PROSITE" id="PS50005">
    <property type="entry name" value="TPR"/>
    <property type="match status" value="2"/>
</dbReference>
<feature type="repeat" description="TPR" evidence="1">
    <location>
        <begin position="130"/>
        <end position="163"/>
    </location>
</feature>
<reference evidence="4" key="1">
    <citation type="submission" date="2009-12" db="EMBL/GenBank/DDBJ databases">
        <title>Complete sequence of Treponema primitia strain ZAS-2.</title>
        <authorList>
            <person name="Tetu S.G."/>
            <person name="Matson E."/>
            <person name="Ren Q."/>
            <person name="Seshadri R."/>
            <person name="Elbourne L."/>
            <person name="Hassan K.A."/>
            <person name="Durkin A."/>
            <person name="Radune D."/>
            <person name="Mohamoud Y."/>
            <person name="Shay R."/>
            <person name="Jin S."/>
            <person name="Zhang X."/>
            <person name="Lucey K."/>
            <person name="Ballor N.R."/>
            <person name="Ottesen E."/>
            <person name="Rosenthal R."/>
            <person name="Allen A."/>
            <person name="Leadbetter J.R."/>
            <person name="Paulsen I.T."/>
        </authorList>
    </citation>
    <scope>NUCLEOTIDE SEQUENCE [LARGE SCALE GENOMIC DNA]</scope>
    <source>
        <strain evidence="4">ATCC BAA-887 / DSM 12427 / ZAS-2</strain>
    </source>
</reference>
<dbReference type="InterPro" id="IPR018490">
    <property type="entry name" value="cNMP-bd_dom_sf"/>
</dbReference>
<dbReference type="HOGENOM" id="CLU_846407_0_0_12"/>
<dbReference type="PROSITE" id="PS50042">
    <property type="entry name" value="CNMP_BINDING_3"/>
    <property type="match status" value="1"/>
</dbReference>
<dbReference type="GO" id="GO:0003700">
    <property type="term" value="F:DNA-binding transcription factor activity"/>
    <property type="evidence" value="ECO:0007669"/>
    <property type="project" value="TreeGrafter"/>
</dbReference>